<evidence type="ECO:0000313" key="2">
    <source>
        <dbReference type="EMBL" id="TXK12666.1"/>
    </source>
</evidence>
<gene>
    <name evidence="2" type="ORF">FVP77_04185</name>
</gene>
<reference evidence="2 3" key="1">
    <citation type="submission" date="2019-08" db="EMBL/GenBank/DDBJ databases">
        <authorList>
            <person name="Dong K."/>
        </authorList>
    </citation>
    <scope>NUCLEOTIDE SEQUENCE [LARGE SCALE GENOMIC DNA]</scope>
    <source>
        <strain evidence="2 3">JCM14558</strain>
    </source>
</reference>
<dbReference type="RefSeq" id="WP_147893378.1">
    <property type="nucleotide sequence ID" value="NZ_BAAANR010000001.1"/>
</dbReference>
<proteinExistence type="predicted"/>
<feature type="transmembrane region" description="Helical" evidence="1">
    <location>
        <begin position="29"/>
        <end position="49"/>
    </location>
</feature>
<dbReference type="Proteomes" id="UP000321034">
    <property type="component" value="Unassembled WGS sequence"/>
</dbReference>
<comment type="caution">
    <text evidence="2">The sequence shown here is derived from an EMBL/GenBank/DDBJ whole genome shotgun (WGS) entry which is preliminary data.</text>
</comment>
<keyword evidence="1" id="KW-0472">Membrane</keyword>
<keyword evidence="3" id="KW-1185">Reference proteome</keyword>
<accession>A0A5C8I1K7</accession>
<evidence type="ECO:0000256" key="1">
    <source>
        <dbReference type="SAM" id="Phobius"/>
    </source>
</evidence>
<dbReference type="AlphaFoldDB" id="A0A5C8I1K7"/>
<keyword evidence="1" id="KW-1133">Transmembrane helix</keyword>
<organism evidence="2 3">
    <name type="scientific">Microbacterium hatanonis</name>
    <dbReference type="NCBI Taxonomy" id="404366"/>
    <lineage>
        <taxon>Bacteria</taxon>
        <taxon>Bacillati</taxon>
        <taxon>Actinomycetota</taxon>
        <taxon>Actinomycetes</taxon>
        <taxon>Micrococcales</taxon>
        <taxon>Microbacteriaceae</taxon>
        <taxon>Microbacterium</taxon>
    </lineage>
</organism>
<name>A0A5C8I1K7_9MICO</name>
<feature type="transmembrane region" description="Helical" evidence="1">
    <location>
        <begin position="197"/>
        <end position="217"/>
    </location>
</feature>
<keyword evidence="1" id="KW-0812">Transmembrane</keyword>
<dbReference type="OrthoDB" id="4965912at2"/>
<dbReference type="EMBL" id="VRSV01000001">
    <property type="protein sequence ID" value="TXK12666.1"/>
    <property type="molecule type" value="Genomic_DNA"/>
</dbReference>
<sequence>MLRLLFFIGVGIGAGGVVVQLVGPPGAGVWTIAVSLTLIVGTGILMAVLRTARGISLASDADIAAARAAGRSAVARVDAIRQTGTLINDQPLCELDVTVLPRTGAAFRTTVRRIVQIVDVPRFQAGSVHSAVLLVPDGPEIALVDEPEGNPPADASRIPHAAQAGPILRPEPGTIPMGGRRRRPFLGVGRRGRPARFVLFVATALIAAAAVVAPYHVAVGQSISALQEGRLHADLRSPEHLATAVDAISAEVGHRRLISVTVAADFVSVTAPVRPGELASDSWMYRAGQVDHAGAASSQPRSVAEEFGADEVSWGALWPVAEGAATDAGYANTEDMTLSVRRGVDSDIDSESFGQQAGALRVVFSARDEYTSVFFDMLPDATGVERSG</sequence>
<protein>
    <submittedName>
        <fullName evidence="2">Uncharacterized protein</fullName>
    </submittedName>
</protein>
<evidence type="ECO:0000313" key="3">
    <source>
        <dbReference type="Proteomes" id="UP000321034"/>
    </source>
</evidence>